<evidence type="ECO:0000256" key="8">
    <source>
        <dbReference type="ARBA" id="ARBA00023145"/>
    </source>
</evidence>
<organism evidence="11 12">
    <name type="scientific">Candidatus Halobonum tyrrellensis G22</name>
    <dbReference type="NCBI Taxonomy" id="1324957"/>
    <lineage>
        <taxon>Archaea</taxon>
        <taxon>Methanobacteriati</taxon>
        <taxon>Methanobacteriota</taxon>
        <taxon>Stenosarchaea group</taxon>
        <taxon>Halobacteria</taxon>
        <taxon>Halobacteriales</taxon>
        <taxon>Haloferacaceae</taxon>
        <taxon>Candidatus Halobonum</taxon>
    </lineage>
</organism>
<dbReference type="PRINTS" id="PR00141">
    <property type="entry name" value="PROTEASOME"/>
</dbReference>
<proteinExistence type="inferred from homology"/>
<comment type="catalytic activity">
    <reaction evidence="1 9">
        <text>Cleavage of peptide bonds with very broad specificity.</text>
        <dbReference type="EC" id="3.4.25.1"/>
    </reaction>
</comment>
<evidence type="ECO:0000256" key="3">
    <source>
        <dbReference type="ARBA" id="ARBA00022670"/>
    </source>
</evidence>
<keyword evidence="5 9" id="KW-0378">Hydrolase</keyword>
<keyword evidence="3 9" id="KW-0645">Protease</keyword>
<dbReference type="GO" id="GO:0010498">
    <property type="term" value="P:proteasomal protein catabolic process"/>
    <property type="evidence" value="ECO:0007669"/>
    <property type="project" value="UniProtKB-UniRule"/>
</dbReference>
<dbReference type="PROSITE" id="PS51476">
    <property type="entry name" value="PROTEASOME_BETA_2"/>
    <property type="match status" value="1"/>
</dbReference>
<dbReference type="eggNOG" id="arCOG00970">
    <property type="taxonomic scope" value="Archaea"/>
</dbReference>
<dbReference type="HAMAP" id="MF_02113_A">
    <property type="entry name" value="Proteasome_B_A"/>
    <property type="match status" value="1"/>
</dbReference>
<dbReference type="InterPro" id="IPR023333">
    <property type="entry name" value="Proteasome_suB-type"/>
</dbReference>
<feature type="propeptide" id="PRO_5005094473" description="Removed in mature form; by autocatalysis" evidence="9">
    <location>
        <begin position="1"/>
        <end position="11"/>
    </location>
</feature>
<dbReference type="Pfam" id="PF00227">
    <property type="entry name" value="Proteasome"/>
    <property type="match status" value="1"/>
</dbReference>
<dbReference type="RefSeq" id="WP_023394596.1">
    <property type="nucleotide sequence ID" value="NZ_ASGZ01000031.1"/>
</dbReference>
<dbReference type="GO" id="GO:0005737">
    <property type="term" value="C:cytoplasm"/>
    <property type="evidence" value="ECO:0007669"/>
    <property type="project" value="UniProtKB-SubCell"/>
</dbReference>
<keyword evidence="7 9" id="KW-0647">Proteasome</keyword>
<feature type="active site" description="Nucleophile" evidence="9 10">
    <location>
        <position position="12"/>
    </location>
</feature>
<accession>V4HC14</accession>
<dbReference type="InterPro" id="IPR000243">
    <property type="entry name" value="Pept_T1A_subB"/>
</dbReference>
<comment type="function">
    <text evidence="9">Component of the proteasome core, a large protease complex with broad specificity involved in protein degradation.</text>
</comment>
<sequence>MDRRETETEFGTTIVGLVADGGVVLASDRRASAGGMVSSKRAKKVFEVGDRAGLAFTGAVSGAQALVSRLDNEVRLYELRRDRRMPVDALASLAGNVMRGERFGVQHLLGGVDADGPRLYGFDAGGAALEHAFAADGSGGPTAYGLLEAEYAEGMPLDAARSLAARAVAAACERDLASGNGLRVATFTGEGTDVAVYDDPAVVAS</sequence>
<dbReference type="AlphaFoldDB" id="V4HC14"/>
<evidence type="ECO:0000313" key="11">
    <source>
        <dbReference type="EMBL" id="ESP88245.1"/>
    </source>
</evidence>
<dbReference type="PANTHER" id="PTHR32194:SF0">
    <property type="entry name" value="ATP-DEPENDENT PROTEASE SUBUNIT HSLV"/>
    <property type="match status" value="1"/>
</dbReference>
<evidence type="ECO:0000256" key="1">
    <source>
        <dbReference type="ARBA" id="ARBA00001198"/>
    </source>
</evidence>
<dbReference type="InterPro" id="IPR001353">
    <property type="entry name" value="Proteasome_sua/b"/>
</dbReference>
<dbReference type="OrthoDB" id="6330at2157"/>
<comment type="activity regulation">
    <text evidence="9">The formation of the proteasomal ATPase PAN-20S proteasome complex, via the docking of the C-termini of PAN into the intersubunit pockets in the alpha-rings, triggers opening of the gate for substrate entry. Interconversion between the open-gate and close-gate conformations leads to a dynamic regulation of the 20S proteasome proteolysis activity.</text>
</comment>
<dbReference type="EC" id="3.4.25.1" evidence="9"/>
<dbReference type="GO" id="GO:0019774">
    <property type="term" value="C:proteasome core complex, beta-subunit complex"/>
    <property type="evidence" value="ECO:0007669"/>
    <property type="project" value="UniProtKB-UniRule"/>
</dbReference>
<dbReference type="InterPro" id="IPR019983">
    <property type="entry name" value="Pept_T1A_Psome_bsu_arc"/>
</dbReference>
<evidence type="ECO:0000256" key="5">
    <source>
        <dbReference type="ARBA" id="ARBA00022801"/>
    </source>
</evidence>
<comment type="caution">
    <text evidence="11">The sequence shown here is derived from an EMBL/GenBank/DDBJ whole genome shotgun (WGS) entry which is preliminary data.</text>
</comment>
<evidence type="ECO:0000256" key="10">
    <source>
        <dbReference type="PIRSR" id="PIRSR600243-1"/>
    </source>
</evidence>
<dbReference type="GO" id="GO:0004298">
    <property type="term" value="F:threonine-type endopeptidase activity"/>
    <property type="evidence" value="ECO:0007669"/>
    <property type="project" value="UniProtKB-UniRule"/>
</dbReference>
<evidence type="ECO:0000256" key="6">
    <source>
        <dbReference type="ARBA" id="ARBA00022813"/>
    </source>
</evidence>
<reference evidence="11 12" key="1">
    <citation type="journal article" date="2013" name="Genome Announc.">
        <title>Draft Genome Sequence of 'Candidatus Halobonum tyrrellensis' Strain G22, Isolated from the Hypersaline Waters of Lake Tyrrell, Australia.</title>
        <authorList>
            <person name="Ugalde J.A."/>
            <person name="Narasingarao P."/>
            <person name="Kuo S."/>
            <person name="Podell S."/>
            <person name="Allen E.E."/>
        </authorList>
    </citation>
    <scope>NUCLEOTIDE SEQUENCE [LARGE SCALE GENOMIC DNA]</scope>
    <source>
        <strain evidence="11 12">G22</strain>
    </source>
</reference>
<dbReference type="Proteomes" id="UP000017840">
    <property type="component" value="Unassembled WGS sequence"/>
</dbReference>
<evidence type="ECO:0000313" key="12">
    <source>
        <dbReference type="Proteomes" id="UP000017840"/>
    </source>
</evidence>
<keyword evidence="6 9" id="KW-0068">Autocatalytic cleavage</keyword>
<keyword evidence="12" id="KW-1185">Reference proteome</keyword>
<feature type="chain" id="PRO_5023446614" description="Proteasome subunit beta" evidence="9">
    <location>
        <begin position="12"/>
        <end position="205"/>
    </location>
</feature>
<dbReference type="InterPro" id="IPR029055">
    <property type="entry name" value="Ntn_hydrolases_N"/>
</dbReference>
<evidence type="ECO:0000256" key="9">
    <source>
        <dbReference type="HAMAP-Rule" id="MF_02113"/>
    </source>
</evidence>
<keyword evidence="4 9" id="KW-0888">Threonine protease</keyword>
<evidence type="ECO:0000256" key="7">
    <source>
        <dbReference type="ARBA" id="ARBA00022942"/>
    </source>
</evidence>
<evidence type="ECO:0000256" key="4">
    <source>
        <dbReference type="ARBA" id="ARBA00022698"/>
    </source>
</evidence>
<dbReference type="SUPFAM" id="SSF56235">
    <property type="entry name" value="N-terminal nucleophile aminohydrolases (Ntn hydrolases)"/>
    <property type="match status" value="1"/>
</dbReference>
<dbReference type="PANTHER" id="PTHR32194">
    <property type="entry name" value="METALLOPROTEASE TLDD"/>
    <property type="match status" value="1"/>
</dbReference>
<comment type="subunit">
    <text evidence="9">The 20S proteasome core is composed of 14 alpha and 14 beta subunits that assemble into four stacked heptameric rings, resulting in a barrel-shaped structure. The two inner rings, each composed of seven catalytic beta subunits, are sandwiched by two outer rings, each composed of seven alpha subunits. The catalytic chamber with the active sites is on the inside of the barrel. Has a gated structure, the ends of the cylinder being occluded by the N-termini of the alpha-subunits. Is capped at one or both ends by the proteasome regulatory ATPase, PAN.</text>
</comment>
<name>V4HC14_9EURY</name>
<gene>
    <name evidence="9" type="primary">psmB</name>
    <name evidence="11" type="ORF">K933_10063</name>
</gene>
<keyword evidence="8 9" id="KW-0865">Zymogen</keyword>
<comment type="subcellular location">
    <subcellularLocation>
        <location evidence="9">Cytoplasm</location>
    </subcellularLocation>
</comment>
<dbReference type="STRING" id="1324957.K933_10063"/>
<dbReference type="Gene3D" id="3.60.20.10">
    <property type="entry name" value="Glutamine Phosphoribosylpyrophosphate, subunit 1, domain 1"/>
    <property type="match status" value="1"/>
</dbReference>
<comment type="similarity">
    <text evidence="9">Belongs to the peptidase T1B family.</text>
</comment>
<protein>
    <recommendedName>
        <fullName evidence="9">Proteasome subunit beta</fullName>
        <ecNumber evidence="9">3.4.25.1</ecNumber>
    </recommendedName>
    <alternativeName>
        <fullName evidence="9">20S proteasome beta subunit</fullName>
    </alternativeName>
    <alternativeName>
        <fullName evidence="9">Proteasome core protein PsmB</fullName>
    </alternativeName>
</protein>
<dbReference type="EMBL" id="ASGZ01000031">
    <property type="protein sequence ID" value="ESP88245.1"/>
    <property type="molecule type" value="Genomic_DNA"/>
</dbReference>
<evidence type="ECO:0000256" key="2">
    <source>
        <dbReference type="ARBA" id="ARBA00022490"/>
    </source>
</evidence>
<keyword evidence="2 9" id="KW-0963">Cytoplasm</keyword>